<dbReference type="InterPro" id="IPR025669">
    <property type="entry name" value="AAA_dom"/>
</dbReference>
<dbReference type="SUPFAM" id="SSF52540">
    <property type="entry name" value="P-loop containing nucleoside triphosphate hydrolases"/>
    <property type="match status" value="1"/>
</dbReference>
<dbReference type="InterPro" id="IPR050625">
    <property type="entry name" value="ParA/MinD_ATPase"/>
</dbReference>
<evidence type="ECO:0000259" key="1">
    <source>
        <dbReference type="Pfam" id="PF13614"/>
    </source>
</evidence>
<protein>
    <submittedName>
        <fullName evidence="2">AAA family ATPase</fullName>
    </submittedName>
</protein>
<accession>A0A9X2CTK2</accession>
<evidence type="ECO:0000313" key="3">
    <source>
        <dbReference type="Proteomes" id="UP001139150"/>
    </source>
</evidence>
<proteinExistence type="predicted"/>
<dbReference type="PANTHER" id="PTHR43384:SF13">
    <property type="entry name" value="SLR0110 PROTEIN"/>
    <property type="match status" value="1"/>
</dbReference>
<dbReference type="Gene3D" id="3.40.50.300">
    <property type="entry name" value="P-loop containing nucleotide triphosphate hydrolases"/>
    <property type="match status" value="1"/>
</dbReference>
<dbReference type="InterPro" id="IPR027417">
    <property type="entry name" value="P-loop_NTPase"/>
</dbReference>
<organism evidence="2 3">
    <name type="scientific">Halalkalibacter alkaliphilus</name>
    <dbReference type="NCBI Taxonomy" id="2917993"/>
    <lineage>
        <taxon>Bacteria</taxon>
        <taxon>Bacillati</taxon>
        <taxon>Bacillota</taxon>
        <taxon>Bacilli</taxon>
        <taxon>Bacillales</taxon>
        <taxon>Bacillaceae</taxon>
        <taxon>Halalkalibacter</taxon>
    </lineage>
</organism>
<dbReference type="Pfam" id="PF13614">
    <property type="entry name" value="AAA_31"/>
    <property type="match status" value="1"/>
</dbReference>
<dbReference type="Gene3D" id="3.40.50.10850">
    <property type="entry name" value="Ntrc-like two-domain protein"/>
    <property type="match status" value="1"/>
</dbReference>
<sequence length="372" mass="42178">MKKVSIVIADQDTSYIESLATYIRNSDYSSKFDLKLFSQKERLGQFLSSDTHANILLAPTSMLPQELKGLRVDVVIGLSEQAQTTEGDSVQTIFKYQPLKNLLSQVLTIYYERNSEEPKKVVHDGGTKVISVFSATGGTGKTTVAYNLARQIAQLDSHVFYLNIELVNSTPLLFETEEENNSSPLLYYLKANSEQLASKVEEMAVQDDETGISFFNLLPSAEEMRDLSEEELELLLTNLVDSGSYNYIVIDLDSTVNPKTLLALKKSDQVFWLLNNDIQSFHKTSYLLEELHSFLQDGSFNERVSLVLNRYTGQIPELLDEFNLKITSYLPYVPQWKEVTNGKQLSSIPVFNEYVLKLYRTHFETEEGAHNG</sequence>
<comment type="caution">
    <text evidence="2">The sequence shown here is derived from an EMBL/GenBank/DDBJ whole genome shotgun (WGS) entry which is preliminary data.</text>
</comment>
<dbReference type="GO" id="GO:0005829">
    <property type="term" value="C:cytosol"/>
    <property type="evidence" value="ECO:0007669"/>
    <property type="project" value="TreeGrafter"/>
</dbReference>
<name>A0A9X2CTK2_9BACI</name>
<dbReference type="Proteomes" id="UP001139150">
    <property type="component" value="Unassembled WGS sequence"/>
</dbReference>
<dbReference type="GO" id="GO:0009898">
    <property type="term" value="C:cytoplasmic side of plasma membrane"/>
    <property type="evidence" value="ECO:0007669"/>
    <property type="project" value="TreeGrafter"/>
</dbReference>
<dbReference type="AlphaFoldDB" id="A0A9X2CTK2"/>
<gene>
    <name evidence="2" type="ORF">MF646_12830</name>
</gene>
<reference evidence="2" key="1">
    <citation type="submission" date="2022-02" db="EMBL/GenBank/DDBJ databases">
        <title>Halalkalibacter sp. nov. isolated from Lonar Lake, India.</title>
        <authorList>
            <person name="Joshi A."/>
            <person name="Thite S."/>
            <person name="Lodha T."/>
        </authorList>
    </citation>
    <scope>NUCLEOTIDE SEQUENCE</scope>
    <source>
        <strain evidence="2">MEB205</strain>
    </source>
</reference>
<evidence type="ECO:0000313" key="2">
    <source>
        <dbReference type="EMBL" id="MCL7748008.1"/>
    </source>
</evidence>
<keyword evidence="3" id="KW-1185">Reference proteome</keyword>
<dbReference type="EMBL" id="JAKRYL010000012">
    <property type="protein sequence ID" value="MCL7748008.1"/>
    <property type="molecule type" value="Genomic_DNA"/>
</dbReference>
<dbReference type="GO" id="GO:0005524">
    <property type="term" value="F:ATP binding"/>
    <property type="evidence" value="ECO:0007669"/>
    <property type="project" value="TreeGrafter"/>
</dbReference>
<dbReference type="GO" id="GO:0051782">
    <property type="term" value="P:negative regulation of cell division"/>
    <property type="evidence" value="ECO:0007669"/>
    <property type="project" value="TreeGrafter"/>
</dbReference>
<dbReference type="RefSeq" id="WP_250096901.1">
    <property type="nucleotide sequence ID" value="NZ_JAKRYL010000012.1"/>
</dbReference>
<feature type="domain" description="AAA" evidence="1">
    <location>
        <begin position="127"/>
        <end position="294"/>
    </location>
</feature>
<dbReference type="GO" id="GO:0016887">
    <property type="term" value="F:ATP hydrolysis activity"/>
    <property type="evidence" value="ECO:0007669"/>
    <property type="project" value="TreeGrafter"/>
</dbReference>
<dbReference type="PANTHER" id="PTHR43384">
    <property type="entry name" value="SEPTUM SITE-DETERMINING PROTEIN MIND HOMOLOG, CHLOROPLASTIC-RELATED"/>
    <property type="match status" value="1"/>
</dbReference>